<proteinExistence type="predicted"/>
<gene>
    <name evidence="1" type="ORF">EVAR_75195_1</name>
</gene>
<comment type="caution">
    <text evidence="1">The sequence shown here is derived from an EMBL/GenBank/DDBJ whole genome shotgun (WGS) entry which is preliminary data.</text>
</comment>
<sequence>MVTAAHGYLQPQRSHQCFACVLERSRIADEEEWADGALVNARPAAITSAGTRCSLPQVREEHESAPRSGQIRVIRVRGNVLFFF</sequence>
<accession>A0A4C1U0P5</accession>
<dbReference type="EMBL" id="BGZK01000112">
    <property type="protein sequence ID" value="GBP19902.1"/>
    <property type="molecule type" value="Genomic_DNA"/>
</dbReference>
<reference evidence="1 2" key="1">
    <citation type="journal article" date="2019" name="Commun. Biol.">
        <title>The bagworm genome reveals a unique fibroin gene that provides high tensile strength.</title>
        <authorList>
            <person name="Kono N."/>
            <person name="Nakamura H."/>
            <person name="Ohtoshi R."/>
            <person name="Tomita M."/>
            <person name="Numata K."/>
            <person name="Arakawa K."/>
        </authorList>
    </citation>
    <scope>NUCLEOTIDE SEQUENCE [LARGE SCALE GENOMIC DNA]</scope>
</reference>
<name>A0A4C1U0P5_EUMVA</name>
<dbReference type="AlphaFoldDB" id="A0A4C1U0P5"/>
<keyword evidence="2" id="KW-1185">Reference proteome</keyword>
<protein>
    <submittedName>
        <fullName evidence="1">Uncharacterized protein</fullName>
    </submittedName>
</protein>
<evidence type="ECO:0000313" key="1">
    <source>
        <dbReference type="EMBL" id="GBP19902.1"/>
    </source>
</evidence>
<dbReference type="Proteomes" id="UP000299102">
    <property type="component" value="Unassembled WGS sequence"/>
</dbReference>
<organism evidence="1 2">
    <name type="scientific">Eumeta variegata</name>
    <name type="common">Bagworm moth</name>
    <name type="synonym">Eumeta japonica</name>
    <dbReference type="NCBI Taxonomy" id="151549"/>
    <lineage>
        <taxon>Eukaryota</taxon>
        <taxon>Metazoa</taxon>
        <taxon>Ecdysozoa</taxon>
        <taxon>Arthropoda</taxon>
        <taxon>Hexapoda</taxon>
        <taxon>Insecta</taxon>
        <taxon>Pterygota</taxon>
        <taxon>Neoptera</taxon>
        <taxon>Endopterygota</taxon>
        <taxon>Lepidoptera</taxon>
        <taxon>Glossata</taxon>
        <taxon>Ditrysia</taxon>
        <taxon>Tineoidea</taxon>
        <taxon>Psychidae</taxon>
        <taxon>Oiketicinae</taxon>
        <taxon>Eumeta</taxon>
    </lineage>
</organism>
<evidence type="ECO:0000313" key="2">
    <source>
        <dbReference type="Proteomes" id="UP000299102"/>
    </source>
</evidence>